<name>A0AAN9I6N1_CROPI</name>
<feature type="compositionally biased region" description="Basic residues" evidence="1">
    <location>
        <begin position="142"/>
        <end position="151"/>
    </location>
</feature>
<gene>
    <name evidence="2" type="ORF">RIF29_19595</name>
</gene>
<protein>
    <submittedName>
        <fullName evidence="2">Uncharacterized protein</fullName>
    </submittedName>
</protein>
<accession>A0AAN9I6N1</accession>
<dbReference type="EMBL" id="JAYWIO010000004">
    <property type="protein sequence ID" value="KAK7266934.1"/>
    <property type="molecule type" value="Genomic_DNA"/>
</dbReference>
<comment type="caution">
    <text evidence="2">The sequence shown here is derived from an EMBL/GenBank/DDBJ whole genome shotgun (WGS) entry which is preliminary data.</text>
</comment>
<feature type="region of interest" description="Disordered" evidence="1">
    <location>
        <begin position="74"/>
        <end position="159"/>
    </location>
</feature>
<dbReference type="AlphaFoldDB" id="A0AAN9I6N1"/>
<evidence type="ECO:0000256" key="1">
    <source>
        <dbReference type="SAM" id="MobiDB-lite"/>
    </source>
</evidence>
<organism evidence="2 3">
    <name type="scientific">Crotalaria pallida</name>
    <name type="common">Smooth rattlebox</name>
    <name type="synonym">Crotalaria striata</name>
    <dbReference type="NCBI Taxonomy" id="3830"/>
    <lineage>
        <taxon>Eukaryota</taxon>
        <taxon>Viridiplantae</taxon>
        <taxon>Streptophyta</taxon>
        <taxon>Embryophyta</taxon>
        <taxon>Tracheophyta</taxon>
        <taxon>Spermatophyta</taxon>
        <taxon>Magnoliopsida</taxon>
        <taxon>eudicotyledons</taxon>
        <taxon>Gunneridae</taxon>
        <taxon>Pentapetalae</taxon>
        <taxon>rosids</taxon>
        <taxon>fabids</taxon>
        <taxon>Fabales</taxon>
        <taxon>Fabaceae</taxon>
        <taxon>Papilionoideae</taxon>
        <taxon>50 kb inversion clade</taxon>
        <taxon>genistoids sensu lato</taxon>
        <taxon>core genistoids</taxon>
        <taxon>Crotalarieae</taxon>
        <taxon>Crotalaria</taxon>
    </lineage>
</organism>
<evidence type="ECO:0000313" key="3">
    <source>
        <dbReference type="Proteomes" id="UP001372338"/>
    </source>
</evidence>
<sequence length="172" mass="19467">MFQNYLSEIVWSLAGQFDVSNFGLSSSEMMHVKEKPSTSNLQQEIDSPVIDKSATRERRGRITEIHSENQIRFAGSLRPTKTRRSESMPSVSESSKDNIEEQFDLAGSSRTTNRRRCRAPALTTESSKKNIEEQVNVAGSSRTKKRRRSRPRSLMTESSEIAVERGSHFLGI</sequence>
<keyword evidence="3" id="KW-1185">Reference proteome</keyword>
<dbReference type="Proteomes" id="UP001372338">
    <property type="component" value="Unassembled WGS sequence"/>
</dbReference>
<evidence type="ECO:0000313" key="2">
    <source>
        <dbReference type="EMBL" id="KAK7266934.1"/>
    </source>
</evidence>
<reference evidence="2 3" key="1">
    <citation type="submission" date="2024-01" db="EMBL/GenBank/DDBJ databases">
        <title>The genomes of 5 underutilized Papilionoideae crops provide insights into root nodulation and disease resistanc.</title>
        <authorList>
            <person name="Yuan L."/>
        </authorList>
    </citation>
    <scope>NUCLEOTIDE SEQUENCE [LARGE SCALE GENOMIC DNA]</scope>
    <source>
        <strain evidence="2">ZHUSHIDOU_FW_LH</strain>
        <tissue evidence="2">Leaf</tissue>
    </source>
</reference>
<proteinExistence type="predicted"/>